<name>A0AAV4UH34_CAEEX</name>
<feature type="compositionally biased region" description="Basic and acidic residues" evidence="1">
    <location>
        <begin position="87"/>
        <end position="107"/>
    </location>
</feature>
<dbReference type="Proteomes" id="UP001054945">
    <property type="component" value="Unassembled WGS sequence"/>
</dbReference>
<proteinExistence type="predicted"/>
<evidence type="ECO:0000313" key="2">
    <source>
        <dbReference type="EMBL" id="GIY57073.1"/>
    </source>
</evidence>
<protein>
    <submittedName>
        <fullName evidence="2">Uncharacterized protein</fullName>
    </submittedName>
</protein>
<gene>
    <name evidence="2" type="ORF">CEXT_201691</name>
</gene>
<feature type="region of interest" description="Disordered" evidence="1">
    <location>
        <begin position="1"/>
        <end position="20"/>
    </location>
</feature>
<accession>A0AAV4UH34</accession>
<organism evidence="2 3">
    <name type="scientific">Caerostris extrusa</name>
    <name type="common">Bark spider</name>
    <name type="synonym">Caerostris bankana</name>
    <dbReference type="NCBI Taxonomy" id="172846"/>
    <lineage>
        <taxon>Eukaryota</taxon>
        <taxon>Metazoa</taxon>
        <taxon>Ecdysozoa</taxon>
        <taxon>Arthropoda</taxon>
        <taxon>Chelicerata</taxon>
        <taxon>Arachnida</taxon>
        <taxon>Araneae</taxon>
        <taxon>Araneomorphae</taxon>
        <taxon>Entelegynae</taxon>
        <taxon>Araneoidea</taxon>
        <taxon>Araneidae</taxon>
        <taxon>Caerostris</taxon>
    </lineage>
</organism>
<dbReference type="AlphaFoldDB" id="A0AAV4UH34"/>
<evidence type="ECO:0000256" key="1">
    <source>
        <dbReference type="SAM" id="MobiDB-lite"/>
    </source>
</evidence>
<evidence type="ECO:0000313" key="3">
    <source>
        <dbReference type="Proteomes" id="UP001054945"/>
    </source>
</evidence>
<sequence>MSSKPQGGRGFTGPRRGGANLLKYPEMFERGFGRPRFLYNSGRGGANLLSYPEMHYPAYIPPTAERGYAEPHIKYNSGRRAKNLVDVPRKGESSSVSDDKINEEVNTDRPTYSPNRESSSASDDQINEEVSTDRANLPAEEGLAKSCPPKLQKLEASGTFWWYSLDGGYAHPGDICVDENAESVNIGEPTNYVSI</sequence>
<dbReference type="EMBL" id="BPLR01012856">
    <property type="protein sequence ID" value="GIY57073.1"/>
    <property type="molecule type" value="Genomic_DNA"/>
</dbReference>
<feature type="compositionally biased region" description="Polar residues" evidence="1">
    <location>
        <begin position="108"/>
        <end position="124"/>
    </location>
</feature>
<keyword evidence="3" id="KW-1185">Reference proteome</keyword>
<reference evidence="2 3" key="1">
    <citation type="submission" date="2021-06" db="EMBL/GenBank/DDBJ databases">
        <title>Caerostris extrusa draft genome.</title>
        <authorList>
            <person name="Kono N."/>
            <person name="Arakawa K."/>
        </authorList>
    </citation>
    <scope>NUCLEOTIDE SEQUENCE [LARGE SCALE GENOMIC DNA]</scope>
</reference>
<feature type="region of interest" description="Disordered" evidence="1">
    <location>
        <begin position="80"/>
        <end position="144"/>
    </location>
</feature>
<comment type="caution">
    <text evidence="2">The sequence shown here is derived from an EMBL/GenBank/DDBJ whole genome shotgun (WGS) entry which is preliminary data.</text>
</comment>